<organism evidence="1 2">
    <name type="scientific">Mesorhizobium argentiipisi</name>
    <dbReference type="NCBI Taxonomy" id="3015175"/>
    <lineage>
        <taxon>Bacteria</taxon>
        <taxon>Pseudomonadati</taxon>
        <taxon>Pseudomonadota</taxon>
        <taxon>Alphaproteobacteria</taxon>
        <taxon>Hyphomicrobiales</taxon>
        <taxon>Phyllobacteriaceae</taxon>
        <taxon>Mesorhizobium</taxon>
    </lineage>
</organism>
<evidence type="ECO:0000313" key="2">
    <source>
        <dbReference type="Proteomes" id="UP001366503"/>
    </source>
</evidence>
<dbReference type="InterPro" id="IPR027443">
    <property type="entry name" value="IPNS-like_sf"/>
</dbReference>
<sequence length="55" mass="6141">MIAPKTARYSIPFFYEPRVDAEIAPLPIEGASDFAPFLYAIISGSRRPISSRWPA</sequence>
<reference evidence="1 2" key="1">
    <citation type="submission" date="2022-12" db="EMBL/GenBank/DDBJ databases">
        <authorList>
            <person name="Muema E."/>
        </authorList>
    </citation>
    <scope>NUCLEOTIDE SEQUENCE [LARGE SCALE GENOMIC DNA]</scope>
    <source>
        <strain evidence="2">1330</strain>
    </source>
</reference>
<gene>
    <name evidence="1" type="ORF">O7A05_28935</name>
</gene>
<evidence type="ECO:0000313" key="1">
    <source>
        <dbReference type="EMBL" id="MEI9406161.1"/>
    </source>
</evidence>
<accession>A0ABU8KKC2</accession>
<name>A0ABU8KKC2_9HYPH</name>
<dbReference type="Proteomes" id="UP001366503">
    <property type="component" value="Unassembled WGS sequence"/>
</dbReference>
<comment type="caution">
    <text evidence="1">The sequence shown here is derived from an EMBL/GenBank/DDBJ whole genome shotgun (WGS) entry which is preliminary data.</text>
</comment>
<dbReference type="RefSeq" id="WP_337096545.1">
    <property type="nucleotide sequence ID" value="NZ_JAPYKO010000031.1"/>
</dbReference>
<dbReference type="EMBL" id="JAPYKO010000031">
    <property type="protein sequence ID" value="MEI9406161.1"/>
    <property type="molecule type" value="Genomic_DNA"/>
</dbReference>
<dbReference type="Gene3D" id="2.60.120.330">
    <property type="entry name" value="B-lactam Antibiotic, Isopenicillin N Synthase, Chain"/>
    <property type="match status" value="1"/>
</dbReference>
<keyword evidence="2" id="KW-1185">Reference proteome</keyword>
<proteinExistence type="predicted"/>
<protein>
    <submittedName>
        <fullName evidence="1">Uncharacterized protein</fullName>
    </submittedName>
</protein>